<evidence type="ECO:0008006" key="3">
    <source>
        <dbReference type="Google" id="ProtNLM"/>
    </source>
</evidence>
<proteinExistence type="predicted"/>
<dbReference type="AlphaFoldDB" id="A0A2V2N5Y9"/>
<name>A0A2V2N5Y9_9EURY</name>
<dbReference type="OrthoDB" id="275633at2157"/>
<gene>
    <name evidence="1" type="ORF">DK846_13160</name>
</gene>
<dbReference type="RefSeq" id="WP_109969425.1">
    <property type="nucleotide sequence ID" value="NZ_CP176093.1"/>
</dbReference>
<dbReference type="EMBL" id="QGMY01000009">
    <property type="protein sequence ID" value="PWR70931.1"/>
    <property type="molecule type" value="Genomic_DNA"/>
</dbReference>
<reference evidence="1 2" key="1">
    <citation type="submission" date="2018-05" db="EMBL/GenBank/DDBJ databases">
        <title>Draft genome of Methanospirillum lacunae Ki8-1.</title>
        <authorList>
            <person name="Dueholm M.S."/>
            <person name="Nielsen P.H."/>
            <person name="Bakmann L.F."/>
            <person name="Otzen D.E."/>
        </authorList>
    </citation>
    <scope>NUCLEOTIDE SEQUENCE [LARGE SCALE GENOMIC DNA]</scope>
    <source>
        <strain evidence="1 2">Ki8-1</strain>
    </source>
</reference>
<evidence type="ECO:0000313" key="2">
    <source>
        <dbReference type="Proteomes" id="UP000245657"/>
    </source>
</evidence>
<protein>
    <recommendedName>
        <fullName evidence="3">Iron-sulfur cluster loop</fullName>
    </recommendedName>
</protein>
<organism evidence="1 2">
    <name type="scientific">Methanospirillum lacunae</name>
    <dbReference type="NCBI Taxonomy" id="668570"/>
    <lineage>
        <taxon>Archaea</taxon>
        <taxon>Methanobacteriati</taxon>
        <taxon>Methanobacteriota</taxon>
        <taxon>Stenosarchaea group</taxon>
        <taxon>Methanomicrobia</taxon>
        <taxon>Methanomicrobiales</taxon>
        <taxon>Methanospirillaceae</taxon>
        <taxon>Methanospirillum</taxon>
    </lineage>
</organism>
<keyword evidence="2" id="KW-1185">Reference proteome</keyword>
<dbReference type="GeneID" id="97547284"/>
<dbReference type="Proteomes" id="UP000245657">
    <property type="component" value="Unassembled WGS sequence"/>
</dbReference>
<accession>A0A2V2N5Y9</accession>
<evidence type="ECO:0000313" key="1">
    <source>
        <dbReference type="EMBL" id="PWR70931.1"/>
    </source>
</evidence>
<comment type="caution">
    <text evidence="1">The sequence shown here is derived from an EMBL/GenBank/DDBJ whole genome shotgun (WGS) entry which is preliminary data.</text>
</comment>
<sequence length="306" mass="34811">MSLKYSINRAVEITHSLPETIIDSRFLTHEEDSSYSPPMGVTPGSLEHVIFITLTLSIDNGLHSSILWDSSRQAYESEQTRYLFSPESLFSEELDQVRYDLKNLNMGGTKNKNAEIWKNAGSYLFQKWGGDPRNFLRSCQWNGPEILNRMISARYHEAYDFQHFIGERKGMLWLSLLKNDAGIDTLTNLNKIPLLTDIHIVRASIALGLAYGSYSGQISLISQKVRELWEEALTQNGSDKDGITTFDLSEVLRNLSRNGCSHKDGKRTRCQHFEECPFNRFCVEGLFALENKGVLIDTMSQSNPTK</sequence>